<gene>
    <name evidence="2" type="ORF">CCH01_19800</name>
</gene>
<dbReference type="Gene3D" id="3.40.630.30">
    <property type="match status" value="1"/>
</dbReference>
<reference evidence="3" key="1">
    <citation type="submission" date="2017-03" db="EMBL/GenBank/DDBJ databases">
        <authorList>
            <person name="Falquet L."/>
            <person name="Falquet L."/>
        </authorList>
    </citation>
    <scope>NUCLEOTIDE SEQUENCE [LARGE SCALE GENOMIC DNA]</scope>
</reference>
<dbReference type="PANTHER" id="PTHR43415">
    <property type="entry name" value="SPERMIDINE N(1)-ACETYLTRANSFERASE"/>
    <property type="match status" value="1"/>
</dbReference>
<dbReference type="SUPFAM" id="SSF55729">
    <property type="entry name" value="Acyl-CoA N-acyltransferases (Nat)"/>
    <property type="match status" value="1"/>
</dbReference>
<dbReference type="InterPro" id="IPR000182">
    <property type="entry name" value="GNAT_dom"/>
</dbReference>
<evidence type="ECO:0000313" key="2">
    <source>
        <dbReference type="EMBL" id="SLK20798.1"/>
    </source>
</evidence>
<dbReference type="GO" id="GO:0016747">
    <property type="term" value="F:acyltransferase activity, transferring groups other than amino-acyl groups"/>
    <property type="evidence" value="ECO:0007669"/>
    <property type="project" value="InterPro"/>
</dbReference>
<dbReference type="EMBL" id="LT799839">
    <property type="protein sequence ID" value="SLK20798.1"/>
    <property type="molecule type" value="Genomic_DNA"/>
</dbReference>
<dbReference type="OrthoDB" id="9795206at2"/>
<feature type="domain" description="N-acetyltransferase" evidence="1">
    <location>
        <begin position="7"/>
        <end position="173"/>
    </location>
</feature>
<evidence type="ECO:0000259" key="1">
    <source>
        <dbReference type="PROSITE" id="PS51186"/>
    </source>
</evidence>
<name>A0A1U6JKI5_9CLOT</name>
<keyword evidence="3" id="KW-1185">Reference proteome</keyword>
<organism evidence="2 3">
    <name type="scientific">Clostridium chauvoei JF4335</name>
    <dbReference type="NCBI Taxonomy" id="1351755"/>
    <lineage>
        <taxon>Bacteria</taxon>
        <taxon>Bacillati</taxon>
        <taxon>Bacillota</taxon>
        <taxon>Clostridia</taxon>
        <taxon>Eubacteriales</taxon>
        <taxon>Clostridiaceae</taxon>
        <taxon>Clostridium</taxon>
    </lineage>
</organism>
<dbReference type="Pfam" id="PF13302">
    <property type="entry name" value="Acetyltransf_3"/>
    <property type="match status" value="1"/>
</dbReference>
<proteinExistence type="predicted"/>
<evidence type="ECO:0000313" key="3">
    <source>
        <dbReference type="Proteomes" id="UP000190476"/>
    </source>
</evidence>
<sequence length="182" mass="21279">MIKGDLVKLRAYKEEDIVKAHEFLNDEEVKKFISVDAAFPMTIWEEEAWIKTRKSNANLTYDFAIEDLKTNKYIGGCSINSTNIKNRNCVIGIMIGDKEYWGKGYGTDALKILIKFIFEELNLDKIKLSVFSFNERARACYKKIGFKEEGILKKEIYRNGKYHDDILMAIFKDEYFNINKIN</sequence>
<dbReference type="AlphaFoldDB" id="A0A1U6JKI5"/>
<dbReference type="PANTHER" id="PTHR43415:SF3">
    <property type="entry name" value="GNAT-FAMILY ACETYLTRANSFERASE"/>
    <property type="match status" value="1"/>
</dbReference>
<dbReference type="PROSITE" id="PS51186">
    <property type="entry name" value="GNAT"/>
    <property type="match status" value="1"/>
</dbReference>
<dbReference type="InterPro" id="IPR016181">
    <property type="entry name" value="Acyl_CoA_acyltransferase"/>
</dbReference>
<dbReference type="RefSeq" id="WP_079481536.1">
    <property type="nucleotide sequence ID" value="NZ_CBML010000006.1"/>
</dbReference>
<protein>
    <submittedName>
        <fullName evidence="2">Putative GCN5-related N-acetyltransferase</fullName>
    </submittedName>
</protein>
<dbReference type="GeneID" id="66302294"/>
<keyword evidence="2" id="KW-0808">Transferase</keyword>
<accession>A0A1U6JKI5</accession>
<dbReference type="STRING" id="1351755.CCH01_19800"/>
<dbReference type="Proteomes" id="UP000190476">
    <property type="component" value="Chromosome I"/>
</dbReference>